<protein>
    <submittedName>
        <fullName evidence="1">Cysteine-rich CWC family protein</fullName>
    </submittedName>
</protein>
<dbReference type="Pfam" id="PF14375">
    <property type="entry name" value="Cys_rich_CWC"/>
    <property type="match status" value="1"/>
</dbReference>
<gene>
    <name evidence="1" type="ORF">LNV07_10090</name>
</gene>
<organism evidence="1 2">
    <name type="scientific">Roseateles oligotrophus</name>
    <dbReference type="NCBI Taxonomy" id="1769250"/>
    <lineage>
        <taxon>Bacteria</taxon>
        <taxon>Pseudomonadati</taxon>
        <taxon>Pseudomonadota</taxon>
        <taxon>Betaproteobacteria</taxon>
        <taxon>Burkholderiales</taxon>
        <taxon>Sphaerotilaceae</taxon>
        <taxon>Roseateles</taxon>
    </lineage>
</organism>
<sequence>MTTAKQPLDDKCPRCGEPFHCGAAEPRCDCFDINLSAALRQSLAVQYSSCLCIACLKALQTANSGHAK</sequence>
<dbReference type="Proteomes" id="UP001209701">
    <property type="component" value="Unassembled WGS sequence"/>
</dbReference>
<reference evidence="1 2" key="1">
    <citation type="submission" date="2021-11" db="EMBL/GenBank/DDBJ databases">
        <authorList>
            <person name="Liang Q."/>
            <person name="Mou H."/>
            <person name="Liu Z."/>
        </authorList>
    </citation>
    <scope>NUCLEOTIDE SEQUENCE [LARGE SCALE GENOMIC DNA]</scope>
    <source>
        <strain evidence="1 2">CHU3</strain>
    </source>
</reference>
<accession>A0ABT2YEH3</accession>
<dbReference type="RefSeq" id="WP_263571040.1">
    <property type="nucleotide sequence ID" value="NZ_JAJIRN010000004.1"/>
</dbReference>
<proteinExistence type="predicted"/>
<evidence type="ECO:0000313" key="1">
    <source>
        <dbReference type="EMBL" id="MCV2368441.1"/>
    </source>
</evidence>
<keyword evidence="2" id="KW-1185">Reference proteome</keyword>
<dbReference type="InterPro" id="IPR032720">
    <property type="entry name" value="Cys_rich_CWC"/>
</dbReference>
<comment type="caution">
    <text evidence="1">The sequence shown here is derived from an EMBL/GenBank/DDBJ whole genome shotgun (WGS) entry which is preliminary data.</text>
</comment>
<dbReference type="EMBL" id="JAJIRN010000004">
    <property type="protein sequence ID" value="MCV2368441.1"/>
    <property type="molecule type" value="Genomic_DNA"/>
</dbReference>
<evidence type="ECO:0000313" key="2">
    <source>
        <dbReference type="Proteomes" id="UP001209701"/>
    </source>
</evidence>
<name>A0ABT2YEH3_9BURK</name>